<evidence type="ECO:0000313" key="1">
    <source>
        <dbReference type="EMBL" id="KAK3076495.1"/>
    </source>
</evidence>
<comment type="caution">
    <text evidence="1">The sequence shown here is derived from an EMBL/GenBank/DDBJ whole genome shotgun (WGS) entry which is preliminary data.</text>
</comment>
<keyword evidence="2" id="KW-1185">Reference proteome</keyword>
<evidence type="ECO:0000313" key="2">
    <source>
        <dbReference type="Proteomes" id="UP001186974"/>
    </source>
</evidence>
<gene>
    <name evidence="1" type="ORF">LTS18_012858</name>
</gene>
<organism evidence="1 2">
    <name type="scientific">Coniosporium uncinatum</name>
    <dbReference type="NCBI Taxonomy" id="93489"/>
    <lineage>
        <taxon>Eukaryota</taxon>
        <taxon>Fungi</taxon>
        <taxon>Dikarya</taxon>
        <taxon>Ascomycota</taxon>
        <taxon>Pezizomycotina</taxon>
        <taxon>Dothideomycetes</taxon>
        <taxon>Dothideomycetes incertae sedis</taxon>
        <taxon>Coniosporium</taxon>
    </lineage>
</organism>
<accession>A0ACC3DJ16</accession>
<name>A0ACC3DJ16_9PEZI</name>
<proteinExistence type="predicted"/>
<sequence length="472" mass="53514">MPEESKQVDPVVTEEALKEVADSVEEGADADEAEDEEEEAPADGAKGEDAAASAATTKKRSKKKKLKAAMTESEEPSMPKNAADLNGDQMNALLDANPALKKEVQMMDPKNLQEMMKRLDLSKLLASTGGKNVKDINSYKFWQTQPVLRFDEKGKAEEDGPLKQIDIERVRKEPYPLPEGFEYVTMDLTDDAQINEVYDLLTNHYVEDDEAMFRFNYSVSFFNWALKAPGWRKEWHIGVRATKSKKLVAFISGIPVKLRIRQNVLNCSEINFMCVHKKLRSRRLAPELIKEVTRRCYLAGIFQAIYTGGVVLPTPVATCRYFHRSLNWEKLYECGFSPLPHGSTPQRQILRYHLPSKTETSGLRLMERGDVDAVQDLLTRYLARTDMAQEFTKEEVIHWLLPSPASSSGNEQVVWSYVVSDPTTSKITDFFSFYLLESSALASTKHKTIRAGYLFYYATETAFKDDAKALKE</sequence>
<feature type="non-terminal residue" evidence="1">
    <location>
        <position position="472"/>
    </location>
</feature>
<dbReference type="EMBL" id="JAWDJW010003905">
    <property type="protein sequence ID" value="KAK3076495.1"/>
    <property type="molecule type" value="Genomic_DNA"/>
</dbReference>
<protein>
    <submittedName>
        <fullName evidence="1">Uncharacterized protein</fullName>
    </submittedName>
</protein>
<dbReference type="Proteomes" id="UP001186974">
    <property type="component" value="Unassembled WGS sequence"/>
</dbReference>
<reference evidence="1" key="1">
    <citation type="submission" date="2024-09" db="EMBL/GenBank/DDBJ databases">
        <title>Black Yeasts Isolated from many extreme environments.</title>
        <authorList>
            <person name="Coleine C."/>
            <person name="Stajich J.E."/>
            <person name="Selbmann L."/>
        </authorList>
    </citation>
    <scope>NUCLEOTIDE SEQUENCE</scope>
    <source>
        <strain evidence="1">CCFEE 5737</strain>
    </source>
</reference>